<evidence type="ECO:0000256" key="1">
    <source>
        <dbReference type="SAM" id="MobiDB-lite"/>
    </source>
</evidence>
<feature type="region of interest" description="Disordered" evidence="1">
    <location>
        <begin position="363"/>
        <end position="395"/>
    </location>
</feature>
<dbReference type="PANTHER" id="PTHR36740:SF1">
    <property type="entry name" value="PRC-BARREL DOMAIN-CONTAINING PROTEIN"/>
    <property type="match status" value="1"/>
</dbReference>
<evidence type="ECO:0000313" key="2">
    <source>
        <dbReference type="Proteomes" id="UP001652623"/>
    </source>
</evidence>
<organism evidence="2 3">
    <name type="scientific">Ziziphus jujuba</name>
    <name type="common">Chinese jujube</name>
    <name type="synonym">Ziziphus sativa</name>
    <dbReference type="NCBI Taxonomy" id="326968"/>
    <lineage>
        <taxon>Eukaryota</taxon>
        <taxon>Viridiplantae</taxon>
        <taxon>Streptophyta</taxon>
        <taxon>Embryophyta</taxon>
        <taxon>Tracheophyta</taxon>
        <taxon>Spermatophyta</taxon>
        <taxon>Magnoliopsida</taxon>
        <taxon>eudicotyledons</taxon>
        <taxon>Gunneridae</taxon>
        <taxon>Pentapetalae</taxon>
        <taxon>rosids</taxon>
        <taxon>fabids</taxon>
        <taxon>Rosales</taxon>
        <taxon>Rhamnaceae</taxon>
        <taxon>Paliureae</taxon>
        <taxon>Ziziphus</taxon>
    </lineage>
</organism>
<dbReference type="FunCoup" id="A0A6P4BE92">
    <property type="interactions" value="246"/>
</dbReference>
<name>A0A6P4BE92_ZIZJJ</name>
<gene>
    <name evidence="3" type="primary">LOC107430978</name>
</gene>
<dbReference type="SUPFAM" id="SSF50346">
    <property type="entry name" value="PRC-barrel domain"/>
    <property type="match status" value="2"/>
</dbReference>
<dbReference type="InParanoid" id="A0A6P4BE92"/>
<sequence>MCDCIRSTPISLSVTQFRRSPLNRFNQNSTYGSKLSNAANSNCAGAKNDRSLLFCSRTSRNPGLFGSEDYGFRAELGFKEKKGDNHFEFETSRGKTKQIGKEGEDSRGSLDSEFLQVKRGVGDQKDSGKSKESLEQENLIRVEGKDGDGDGDGDGEEGLVRESGNVGLKKGRQVVRRSSMLAKQVISIRSALCLGFVSQLWVDTNSWMVMFVEVRSNLLSGESERFLLEDVSQVGDVVLVEDECVIDNEFKMVGLETLVGYKVVTPGRRNIGKVRGYTFNINSGAIESLELDSFGISIIPSSLVSTYALLVEDVLEVVSDVVIVHEAAASHIQRLTKGFLDNQNAGTSIDDFEEEYSDFERPIRSARSRRDSRGRKFRPRNRETDDDWELPMDYL</sequence>
<dbReference type="InterPro" id="IPR011033">
    <property type="entry name" value="PRC_barrel-like_sf"/>
</dbReference>
<reference evidence="3" key="1">
    <citation type="submission" date="2025-08" db="UniProtKB">
        <authorList>
            <consortium name="RefSeq"/>
        </authorList>
    </citation>
    <scope>IDENTIFICATION</scope>
    <source>
        <tissue evidence="3">Seedling</tissue>
    </source>
</reference>
<feature type="compositionally biased region" description="Basic and acidic residues" evidence="1">
    <location>
        <begin position="87"/>
        <end position="110"/>
    </location>
</feature>
<dbReference type="KEGG" id="zju:107430978"/>
<feature type="compositionally biased region" description="Acidic residues" evidence="1">
    <location>
        <begin position="384"/>
        <end position="395"/>
    </location>
</feature>
<dbReference type="PANTHER" id="PTHR36740">
    <property type="entry name" value="PRC DOMAIN-CONTAINING PROTEIN"/>
    <property type="match status" value="1"/>
</dbReference>
<feature type="compositionally biased region" description="Basic and acidic residues" evidence="1">
    <location>
        <begin position="120"/>
        <end position="148"/>
    </location>
</feature>
<evidence type="ECO:0000313" key="3">
    <source>
        <dbReference type="RefSeq" id="XP_015897339.1"/>
    </source>
</evidence>
<dbReference type="AlphaFoldDB" id="A0A6P4BE92"/>
<dbReference type="GeneID" id="107430978"/>
<protein>
    <submittedName>
        <fullName evidence="3">Uncharacterized protein LOC107430978</fullName>
    </submittedName>
</protein>
<dbReference type="RefSeq" id="XP_015897339.1">
    <property type="nucleotide sequence ID" value="XM_016041853.4"/>
</dbReference>
<proteinExistence type="predicted"/>
<feature type="region of interest" description="Disordered" evidence="1">
    <location>
        <begin position="87"/>
        <end position="162"/>
    </location>
</feature>
<dbReference type="Proteomes" id="UP001652623">
    <property type="component" value="Chromosome 6"/>
</dbReference>
<keyword evidence="2" id="KW-1185">Reference proteome</keyword>
<accession>A0A6P4BE92</accession>